<dbReference type="Proteomes" id="UP000607559">
    <property type="component" value="Unassembled WGS sequence"/>
</dbReference>
<comment type="catalytic activity">
    <reaction evidence="3">
        <text>uridine + phosphate = alpha-D-ribose 1-phosphate + uracil</text>
        <dbReference type="Rhea" id="RHEA:24388"/>
        <dbReference type="ChEBI" id="CHEBI:16704"/>
        <dbReference type="ChEBI" id="CHEBI:17568"/>
        <dbReference type="ChEBI" id="CHEBI:43474"/>
        <dbReference type="ChEBI" id="CHEBI:57720"/>
        <dbReference type="EC" id="2.4.2.3"/>
    </reaction>
</comment>
<dbReference type="GO" id="GO:0006152">
    <property type="term" value="P:purine nucleoside catabolic process"/>
    <property type="evidence" value="ECO:0007669"/>
    <property type="project" value="TreeGrafter"/>
</dbReference>
<dbReference type="GO" id="GO:0004731">
    <property type="term" value="F:purine-nucleoside phosphorylase activity"/>
    <property type="evidence" value="ECO:0007669"/>
    <property type="project" value="TreeGrafter"/>
</dbReference>
<dbReference type="EC" id="2.4.2.3" evidence="1"/>
<proteinExistence type="predicted"/>
<dbReference type="GO" id="GO:0005829">
    <property type="term" value="C:cytosol"/>
    <property type="evidence" value="ECO:0007669"/>
    <property type="project" value="TreeGrafter"/>
</dbReference>
<dbReference type="PANTHER" id="PTHR43691:SF11">
    <property type="entry name" value="FI09636P-RELATED"/>
    <property type="match status" value="1"/>
</dbReference>
<accession>A0A8J2UBN5</accession>
<evidence type="ECO:0000256" key="1">
    <source>
        <dbReference type="ARBA" id="ARBA00011888"/>
    </source>
</evidence>
<protein>
    <recommendedName>
        <fullName evidence="2">Uridine phosphorylase</fullName>
        <ecNumber evidence="1">2.4.2.3</ecNumber>
    </recommendedName>
</protein>
<evidence type="ECO:0000256" key="3">
    <source>
        <dbReference type="ARBA" id="ARBA00048447"/>
    </source>
</evidence>
<dbReference type="InterPro" id="IPR000845">
    <property type="entry name" value="Nucleoside_phosphorylase_d"/>
</dbReference>
<name>A0A8J2UBN5_9BACT</name>
<organism evidence="5 6">
    <name type="scientific">Puia dinghuensis</name>
    <dbReference type="NCBI Taxonomy" id="1792502"/>
    <lineage>
        <taxon>Bacteria</taxon>
        <taxon>Pseudomonadati</taxon>
        <taxon>Bacteroidota</taxon>
        <taxon>Chitinophagia</taxon>
        <taxon>Chitinophagales</taxon>
        <taxon>Chitinophagaceae</taxon>
        <taxon>Puia</taxon>
    </lineage>
</organism>
<reference evidence="5" key="1">
    <citation type="journal article" date="2014" name="Int. J. Syst. Evol. Microbiol.">
        <title>Complete genome sequence of Corynebacterium casei LMG S-19264T (=DSM 44701T), isolated from a smear-ripened cheese.</title>
        <authorList>
            <consortium name="US DOE Joint Genome Institute (JGI-PGF)"/>
            <person name="Walter F."/>
            <person name="Albersmeier A."/>
            <person name="Kalinowski J."/>
            <person name="Ruckert C."/>
        </authorList>
    </citation>
    <scope>NUCLEOTIDE SEQUENCE</scope>
    <source>
        <strain evidence="5">CGMCC 1.15448</strain>
    </source>
</reference>
<sequence>MLPIPESELIINSRGAVYHLDLRPDELATTVLTVGDPDRVAKVSRHFDSIEHRAHHREFVSHTGYIGRKRLTVVSTGIGTDNIDIVLNELDALVNIDFSTRTIKKDSTHLTIIRMGTSGSLQKDIPVESFVASTHGLGLDNLLNFYRHDGTQEENDLLHSFSTQTQLHPRLAQPYLSGASPTLLRHFTTGFHQGITVTCPGFYGPQGRVLRLGLSQPELIDRLTSFSYGPHRITNFEMETAGIYGLGKLLGHSCLSLSAIVANRIQKEFSKDGDAAVGRLIRETLSIVEGLQ</sequence>
<reference evidence="5" key="2">
    <citation type="submission" date="2020-09" db="EMBL/GenBank/DDBJ databases">
        <authorList>
            <person name="Sun Q."/>
            <person name="Zhou Y."/>
        </authorList>
    </citation>
    <scope>NUCLEOTIDE SEQUENCE</scope>
    <source>
        <strain evidence="5">CGMCC 1.15448</strain>
    </source>
</reference>
<gene>
    <name evidence="5" type="primary">udp</name>
    <name evidence="5" type="ORF">GCM10011511_17820</name>
</gene>
<evidence type="ECO:0000256" key="2">
    <source>
        <dbReference type="ARBA" id="ARBA00021980"/>
    </source>
</evidence>
<dbReference type="PANTHER" id="PTHR43691">
    <property type="entry name" value="URIDINE PHOSPHORYLASE"/>
    <property type="match status" value="1"/>
</dbReference>
<dbReference type="Pfam" id="PF01048">
    <property type="entry name" value="PNP_UDP_1"/>
    <property type="match status" value="1"/>
</dbReference>
<evidence type="ECO:0000313" key="6">
    <source>
        <dbReference type="Proteomes" id="UP000607559"/>
    </source>
</evidence>
<feature type="domain" description="Nucleoside phosphorylase" evidence="4">
    <location>
        <begin position="31"/>
        <end position="279"/>
    </location>
</feature>
<dbReference type="CDD" id="cd00436">
    <property type="entry name" value="UP_TbUP-like"/>
    <property type="match status" value="1"/>
</dbReference>
<evidence type="ECO:0000259" key="4">
    <source>
        <dbReference type="Pfam" id="PF01048"/>
    </source>
</evidence>
<dbReference type="RefSeq" id="WP_188930744.1">
    <property type="nucleotide sequence ID" value="NZ_BMJC01000002.1"/>
</dbReference>
<evidence type="ECO:0000313" key="5">
    <source>
        <dbReference type="EMBL" id="GGA94940.1"/>
    </source>
</evidence>
<dbReference type="EMBL" id="BMJC01000002">
    <property type="protein sequence ID" value="GGA94940.1"/>
    <property type="molecule type" value="Genomic_DNA"/>
</dbReference>
<keyword evidence="6" id="KW-1185">Reference proteome</keyword>
<dbReference type="GO" id="GO:0004850">
    <property type="term" value="F:uridine phosphorylase activity"/>
    <property type="evidence" value="ECO:0007669"/>
    <property type="project" value="UniProtKB-EC"/>
</dbReference>
<dbReference type="SUPFAM" id="SSF53167">
    <property type="entry name" value="Purine and uridine phosphorylases"/>
    <property type="match status" value="1"/>
</dbReference>
<comment type="caution">
    <text evidence="5">The sequence shown here is derived from an EMBL/GenBank/DDBJ whole genome shotgun (WGS) entry which is preliminary data.</text>
</comment>
<dbReference type="AlphaFoldDB" id="A0A8J2UBN5"/>
<dbReference type="InterPro" id="IPR035994">
    <property type="entry name" value="Nucleoside_phosphorylase_sf"/>
</dbReference>
<dbReference type="Gene3D" id="3.40.50.1580">
    <property type="entry name" value="Nucleoside phosphorylase domain"/>
    <property type="match status" value="1"/>
</dbReference>